<keyword evidence="1" id="KW-0812">Transmembrane</keyword>
<dbReference type="RefSeq" id="WP_014101705.1">
    <property type="nucleotide sequence ID" value="NC_016026.1"/>
</dbReference>
<proteinExistence type="predicted"/>
<dbReference type="Proteomes" id="UP000009286">
    <property type="component" value="Chromosome"/>
</dbReference>
<keyword evidence="1" id="KW-0472">Membrane</keyword>
<evidence type="ECO:0000313" key="3">
    <source>
        <dbReference type="Proteomes" id="UP000009286"/>
    </source>
</evidence>
<organism evidence="2 3">
    <name type="scientific">Micavibrio aeruginosavorus (strain ARL-13)</name>
    <dbReference type="NCBI Taxonomy" id="856793"/>
    <lineage>
        <taxon>Bacteria</taxon>
        <taxon>Pseudomonadati</taxon>
        <taxon>Bdellovibrionota</taxon>
        <taxon>Bdellovibrionia</taxon>
        <taxon>Bdellovibrionales</taxon>
        <taxon>Pseudobdellovibrionaceae</taxon>
        <taxon>Micavibrio</taxon>
    </lineage>
</organism>
<gene>
    <name evidence="2" type="ordered locus">MICA_135</name>
</gene>
<feature type="transmembrane region" description="Helical" evidence="1">
    <location>
        <begin position="39"/>
        <end position="65"/>
    </location>
</feature>
<dbReference type="KEGG" id="mai:MICA_135"/>
<dbReference type="HOGENOM" id="CLU_1364898_0_0_5"/>
<accession>G2KMU5</accession>
<dbReference type="OrthoDB" id="9823224at2"/>
<feature type="transmembrane region" description="Helical" evidence="1">
    <location>
        <begin position="86"/>
        <end position="106"/>
    </location>
</feature>
<dbReference type="STRING" id="856793.MICA_135"/>
<evidence type="ECO:0000256" key="1">
    <source>
        <dbReference type="SAM" id="Phobius"/>
    </source>
</evidence>
<dbReference type="AlphaFoldDB" id="G2KMU5"/>
<dbReference type="EMBL" id="CP002382">
    <property type="protein sequence ID" value="AEP08482.1"/>
    <property type="molecule type" value="Genomic_DNA"/>
</dbReference>
<protein>
    <submittedName>
        <fullName evidence="2">Uncharacterized protein</fullName>
    </submittedName>
</protein>
<keyword evidence="1" id="KW-1133">Transmembrane helix</keyword>
<name>G2KMU5_MICAA</name>
<feature type="transmembrane region" description="Helical" evidence="1">
    <location>
        <begin position="12"/>
        <end position="33"/>
    </location>
</feature>
<evidence type="ECO:0000313" key="2">
    <source>
        <dbReference type="EMBL" id="AEP08482.1"/>
    </source>
</evidence>
<sequence length="200" mass="20698">MQDNIKKGILTWGSYVAAIPVGPGAGLAGYSAGVAAGGLFPLGLVVGVGVAVALSAVCVPLALAMRDKGEDLSVSIPKAAMGYARAIENIIPAVLIGVITGAMLNLQMGSLFDRKKPDQSVDTGMVMLPHPPFHTVPTRPVIAVPQSSVLAVRFNAPAQNIIPLTREAYYCAGRAAGDIVRVHVPDVQYPGGKIFVAECK</sequence>
<reference evidence="2 3" key="1">
    <citation type="journal article" date="2011" name="BMC Genomics">
        <title>Genomic insights into an obligate epibiotic bacterial predator: Micavibrio aeruginosavorus ARL-13.</title>
        <authorList>
            <person name="Wang Z."/>
            <person name="Kadouri D."/>
            <person name="Wu M."/>
        </authorList>
    </citation>
    <scope>NUCLEOTIDE SEQUENCE [LARGE SCALE GENOMIC DNA]</scope>
    <source>
        <strain evidence="2 3">ARL-13</strain>
    </source>
</reference>
<keyword evidence="3" id="KW-1185">Reference proteome</keyword>